<dbReference type="InterPro" id="IPR029035">
    <property type="entry name" value="DHS-like_NAD/FAD-binding_dom"/>
</dbReference>
<feature type="domain" description="DUF4062" evidence="1">
    <location>
        <begin position="13"/>
        <end position="100"/>
    </location>
</feature>
<evidence type="ECO:0000313" key="2">
    <source>
        <dbReference type="EMBL" id="APO76904.1"/>
    </source>
</evidence>
<dbReference type="Proteomes" id="UP000185109">
    <property type="component" value="Plasmid pRsp8C3a"/>
</dbReference>
<name>A0A1L5P9Y2_RHIET</name>
<sequence>MPHRRKRLSSKLRVFVSSTMKDLGDARRAVVERLRSLNLEPVNAEDMNPDGRSSWDVIRSEIDTSNIFILLSGESYGWIPTSGPGAGEGRSVTHMEALYANALGLPILPFFKRLAYDAPRDTDDANARDAFRHEVGDWEAGRFRQEFEWIDELSRKVGNTLLDLFQSSLLREMAARPRTGIRSLTGGSSTAFDRVPLPEGFVGRDPVLFAGAGVSVSAGLPTAAVMTELFGSRLSLGADGERILARHRFADVASVLERRFGRAELERAVVQAFDTAQGVVPTAGHLAAVSTFRHIVTTNYDDLFERACLARGVTYTVRSPNGETRGVGSQVTIFQVDGWIGLPSALVITEEDAARARQDAQYWDDVASAIGDRPVVVVGHSLRDENARRVLTRRGGGPALYVSLIDDPMDQIVRERFGLATCIASADDFLQSFEAATHASGGPATNHLA</sequence>
<evidence type="ECO:0000313" key="3">
    <source>
        <dbReference type="Proteomes" id="UP000185109"/>
    </source>
</evidence>
<evidence type="ECO:0000259" key="1">
    <source>
        <dbReference type="Pfam" id="PF13271"/>
    </source>
</evidence>
<dbReference type="SUPFAM" id="SSF52467">
    <property type="entry name" value="DHS-like NAD/FAD-binding domain"/>
    <property type="match status" value="1"/>
</dbReference>
<proteinExistence type="predicted"/>
<keyword evidence="2" id="KW-0614">Plasmid</keyword>
<reference evidence="2 3" key="1">
    <citation type="submission" date="2016-09" db="EMBL/GenBank/DDBJ databases">
        <title>The complete genome sequences of Rhizobium gallicum, symbiovars gallicum and phaseoli, symbionts associated to common bean (Phaseolus vulgaris).</title>
        <authorList>
            <person name="Bustos P."/>
            <person name="Santamaria R.I."/>
            <person name="Perez-Carrascal O.M."/>
            <person name="Juarez S."/>
            <person name="Lozano L."/>
            <person name="Martinez-Flores I."/>
            <person name="Martinez-Romero E."/>
            <person name="Cevallos M."/>
            <person name="Romero D."/>
            <person name="Davila G."/>
            <person name="Gonzalez V."/>
        </authorList>
    </citation>
    <scope>NUCLEOTIDE SEQUENCE [LARGE SCALE GENOMIC DNA]</scope>
    <source>
        <strain evidence="2 3">8C-3</strain>
        <plasmid evidence="3">Plasmid prsp8c3a</plasmid>
    </source>
</reference>
<organism evidence="2 3">
    <name type="scientific">Rhizobium etli 8C-3</name>
    <dbReference type="NCBI Taxonomy" id="538025"/>
    <lineage>
        <taxon>Bacteria</taxon>
        <taxon>Pseudomonadati</taxon>
        <taxon>Pseudomonadota</taxon>
        <taxon>Alphaproteobacteria</taxon>
        <taxon>Hyphomicrobiales</taxon>
        <taxon>Rhizobiaceae</taxon>
        <taxon>Rhizobium/Agrobacterium group</taxon>
        <taxon>Rhizobium</taxon>
    </lineage>
</organism>
<protein>
    <submittedName>
        <fullName evidence="2">SIR2 family protein</fullName>
    </submittedName>
</protein>
<dbReference type="Gene3D" id="3.40.50.1220">
    <property type="entry name" value="TPP-binding domain"/>
    <property type="match status" value="1"/>
</dbReference>
<dbReference type="Pfam" id="PF13271">
    <property type="entry name" value="DUF4062"/>
    <property type="match status" value="1"/>
</dbReference>
<dbReference type="Pfam" id="PF13289">
    <property type="entry name" value="SIR2_2"/>
    <property type="match status" value="1"/>
</dbReference>
<dbReference type="AlphaFoldDB" id="A0A1L5P9Y2"/>
<dbReference type="InterPro" id="IPR025139">
    <property type="entry name" value="DUF4062"/>
</dbReference>
<dbReference type="EMBL" id="CP017242">
    <property type="protein sequence ID" value="APO76904.1"/>
    <property type="molecule type" value="Genomic_DNA"/>
</dbReference>
<accession>A0A1L5P9Y2</accession>
<gene>
    <name evidence="2" type="ORF">AM571_PA00012</name>
</gene>
<geneLocation type="plasmid" evidence="3">
    <name>prsp8c3a</name>
</geneLocation>